<gene>
    <name evidence="2" type="ORF">VOI36_02375</name>
</gene>
<reference evidence="2 3" key="1">
    <citation type="submission" date="2024-05" db="EMBL/GenBank/DDBJ databases">
        <title>Burkholderia sp. Nov. a novel bacteria isolated from rhizosphere soil of Camellia sinensis.</title>
        <authorList>
            <person name="Dong Y."/>
        </authorList>
    </citation>
    <scope>NUCLEOTIDE SEQUENCE [LARGE SCALE GENOMIC DNA]</scope>
    <source>
        <strain evidence="2 3">GS2Y</strain>
    </source>
</reference>
<evidence type="ECO:0000313" key="3">
    <source>
        <dbReference type="Proteomes" id="UP001466933"/>
    </source>
</evidence>
<organism evidence="2 3">
    <name type="scientific">Burkholderia theae</name>
    <dbReference type="NCBI Taxonomy" id="3143496"/>
    <lineage>
        <taxon>Bacteria</taxon>
        <taxon>Pseudomonadati</taxon>
        <taxon>Pseudomonadota</taxon>
        <taxon>Betaproteobacteria</taxon>
        <taxon>Burkholderiales</taxon>
        <taxon>Burkholderiaceae</taxon>
        <taxon>Burkholderia</taxon>
    </lineage>
</organism>
<dbReference type="EMBL" id="JBCPYA010000001">
    <property type="protein sequence ID" value="MEN2468723.1"/>
    <property type="molecule type" value="Genomic_DNA"/>
</dbReference>
<protein>
    <recommendedName>
        <fullName evidence="4">Lipoprotein</fullName>
    </recommendedName>
</protein>
<proteinExistence type="predicted"/>
<keyword evidence="3" id="KW-1185">Reference proteome</keyword>
<evidence type="ECO:0008006" key="4">
    <source>
        <dbReference type="Google" id="ProtNLM"/>
    </source>
</evidence>
<evidence type="ECO:0000256" key="1">
    <source>
        <dbReference type="SAM" id="MobiDB-lite"/>
    </source>
</evidence>
<name>A0ABU9W9L0_9BURK</name>
<comment type="caution">
    <text evidence="2">The sequence shown here is derived from an EMBL/GenBank/DDBJ whole genome shotgun (WGS) entry which is preliminary data.</text>
</comment>
<feature type="region of interest" description="Disordered" evidence="1">
    <location>
        <begin position="1"/>
        <end position="26"/>
    </location>
</feature>
<dbReference type="Proteomes" id="UP001466933">
    <property type="component" value="Unassembled WGS sequence"/>
</dbReference>
<evidence type="ECO:0000313" key="2">
    <source>
        <dbReference type="EMBL" id="MEN2468723.1"/>
    </source>
</evidence>
<accession>A0ABU9W9L0</accession>
<sequence length="291" mass="32111">MLINKQEQSGEESSSGRRYPGERKSRKRHSYVPTVLALILALVANCTFAESDVSDADQQQAALRTLMGKNPAPSDSVKGLALAPWTHGPSMSGPLWVVAALVQRPNDDVEAALWTGILTRDEQGFHLLASDRSERVDTSPLLWNASVAMDLVPYRISDRETAFGVRFDNNYTSTAHSDTTEILSLYRYAEGRVTPIFTALTDWSTYDKDEASDCVKKKAGKGTNSSDARQDACDAESTTEAHYVLSFSPHTTNGYHDLLVRSKGKAASGKSARFTWNNGTYQPRRFAGDWH</sequence>
<dbReference type="RefSeq" id="WP_343490603.1">
    <property type="nucleotide sequence ID" value="NZ_JBCPYA010000001.1"/>
</dbReference>